<keyword evidence="3" id="KW-1185">Reference proteome</keyword>
<dbReference type="AlphaFoldDB" id="A0A8K0SPY7"/>
<keyword evidence="1" id="KW-1133">Transmembrane helix</keyword>
<dbReference type="PANTHER" id="PTHR31410">
    <property type="entry name" value="TRANSMEMBRANE PROTEIN 246"/>
    <property type="match status" value="1"/>
</dbReference>
<keyword evidence="1" id="KW-0472">Membrane</keyword>
<comment type="caution">
    <text evidence="2">The sequence shown here is derived from an EMBL/GenBank/DDBJ whole genome shotgun (WGS) entry which is preliminary data.</text>
</comment>
<evidence type="ECO:0000313" key="2">
    <source>
        <dbReference type="EMBL" id="KAH7313783.1"/>
    </source>
</evidence>
<dbReference type="GO" id="GO:0000139">
    <property type="term" value="C:Golgi membrane"/>
    <property type="evidence" value="ECO:0007669"/>
    <property type="project" value="InterPro"/>
</dbReference>
<feature type="transmembrane region" description="Helical" evidence="1">
    <location>
        <begin position="74"/>
        <end position="92"/>
    </location>
</feature>
<protein>
    <submittedName>
        <fullName evidence="2">Uncharacterized protein</fullName>
    </submittedName>
</protein>
<dbReference type="EMBL" id="JAGPNK010000009">
    <property type="protein sequence ID" value="KAH7313783.1"/>
    <property type="molecule type" value="Genomic_DNA"/>
</dbReference>
<dbReference type="InterPro" id="IPR029675">
    <property type="entry name" value="PGAP4"/>
</dbReference>
<evidence type="ECO:0000256" key="1">
    <source>
        <dbReference type="SAM" id="Phobius"/>
    </source>
</evidence>
<dbReference type="Proteomes" id="UP000813444">
    <property type="component" value="Unassembled WGS sequence"/>
</dbReference>
<name>A0A8K0SPY7_9HYPO</name>
<dbReference type="PANTHER" id="PTHR31410:SF1">
    <property type="entry name" value="POST-GPI ATTACHMENT TO PROTEINS FACTOR 4"/>
    <property type="match status" value="1"/>
</dbReference>
<organism evidence="2 3">
    <name type="scientific">Stachybotrys elegans</name>
    <dbReference type="NCBI Taxonomy" id="80388"/>
    <lineage>
        <taxon>Eukaryota</taxon>
        <taxon>Fungi</taxon>
        <taxon>Dikarya</taxon>
        <taxon>Ascomycota</taxon>
        <taxon>Pezizomycotina</taxon>
        <taxon>Sordariomycetes</taxon>
        <taxon>Hypocreomycetidae</taxon>
        <taxon>Hypocreales</taxon>
        <taxon>Stachybotryaceae</taxon>
        <taxon>Stachybotrys</taxon>
    </lineage>
</organism>
<feature type="transmembrane region" description="Helical" evidence="1">
    <location>
        <begin position="123"/>
        <end position="146"/>
    </location>
</feature>
<keyword evidence="1" id="KW-0812">Transmembrane</keyword>
<dbReference type="GO" id="GO:0016757">
    <property type="term" value="F:glycosyltransferase activity"/>
    <property type="evidence" value="ECO:0007669"/>
    <property type="project" value="InterPro"/>
</dbReference>
<reference evidence="2" key="1">
    <citation type="journal article" date="2021" name="Nat. Commun.">
        <title>Genetic determinants of endophytism in the Arabidopsis root mycobiome.</title>
        <authorList>
            <person name="Mesny F."/>
            <person name="Miyauchi S."/>
            <person name="Thiergart T."/>
            <person name="Pickel B."/>
            <person name="Atanasova L."/>
            <person name="Karlsson M."/>
            <person name="Huettel B."/>
            <person name="Barry K.W."/>
            <person name="Haridas S."/>
            <person name="Chen C."/>
            <person name="Bauer D."/>
            <person name="Andreopoulos W."/>
            <person name="Pangilinan J."/>
            <person name="LaButti K."/>
            <person name="Riley R."/>
            <person name="Lipzen A."/>
            <person name="Clum A."/>
            <person name="Drula E."/>
            <person name="Henrissat B."/>
            <person name="Kohler A."/>
            <person name="Grigoriev I.V."/>
            <person name="Martin F.M."/>
            <person name="Hacquard S."/>
        </authorList>
    </citation>
    <scope>NUCLEOTIDE SEQUENCE</scope>
    <source>
        <strain evidence="2">MPI-CAGE-CH-0235</strain>
    </source>
</reference>
<gene>
    <name evidence="2" type="ORF">B0I35DRAFT_435846</name>
</gene>
<sequence length="247" mass="27890">MRLDHSVLVERCRSRGSRYFALVEDDVVASRDWFDRTRRALEYVERRGGRDWVYLRLFYSEFFMGWNNEEVLDYMQAIFLVYVVVLLGFVELRRRHKLGGSSSSSGGSGGSGKISAPLLSGPAFTYLAALALGLWTPALIALYFLAGRVTMHRLSPFPLAGVREMPRYGCCAQGLVFPRRHLAGLQRLLRDPPYDFAGDMILEGWAGDRGLAKWALDPSVLQHVGMTESSDGPRLAEVWNFSFERQG</sequence>
<dbReference type="GO" id="GO:0006506">
    <property type="term" value="P:GPI anchor biosynthetic process"/>
    <property type="evidence" value="ECO:0007669"/>
    <property type="project" value="InterPro"/>
</dbReference>
<accession>A0A8K0SPY7</accession>
<evidence type="ECO:0000313" key="3">
    <source>
        <dbReference type="Proteomes" id="UP000813444"/>
    </source>
</evidence>
<proteinExistence type="predicted"/>
<dbReference type="OrthoDB" id="2016523at2759"/>